<keyword evidence="1" id="KW-0472">Membrane</keyword>
<keyword evidence="3" id="KW-1185">Reference proteome</keyword>
<keyword evidence="1" id="KW-1133">Transmembrane helix</keyword>
<dbReference type="AlphaFoldDB" id="A0A511MNG4"/>
<evidence type="ECO:0000313" key="3">
    <source>
        <dbReference type="Proteomes" id="UP000321424"/>
    </source>
</evidence>
<accession>A0A511MNG4</accession>
<evidence type="ECO:0000313" key="2">
    <source>
        <dbReference type="EMBL" id="GEM42152.1"/>
    </source>
</evidence>
<keyword evidence="1" id="KW-0812">Transmembrane</keyword>
<proteinExistence type="predicted"/>
<reference evidence="2 3" key="1">
    <citation type="submission" date="2019-07" db="EMBL/GenBank/DDBJ databases">
        <title>Whole genome shotgun sequence of Nocardia ninae NBRC 108245.</title>
        <authorList>
            <person name="Hosoyama A."/>
            <person name="Uohara A."/>
            <person name="Ohji S."/>
            <person name="Ichikawa N."/>
        </authorList>
    </citation>
    <scope>NUCLEOTIDE SEQUENCE [LARGE SCALE GENOMIC DNA]</scope>
    <source>
        <strain evidence="2 3">NBRC 108245</strain>
    </source>
</reference>
<gene>
    <name evidence="2" type="ORF">NN4_66710</name>
</gene>
<name>A0A511MNG4_9NOCA</name>
<organism evidence="2 3">
    <name type="scientific">Nocardia ninae NBRC 108245</name>
    <dbReference type="NCBI Taxonomy" id="1210091"/>
    <lineage>
        <taxon>Bacteria</taxon>
        <taxon>Bacillati</taxon>
        <taxon>Actinomycetota</taxon>
        <taxon>Actinomycetes</taxon>
        <taxon>Mycobacteriales</taxon>
        <taxon>Nocardiaceae</taxon>
        <taxon>Nocardia</taxon>
    </lineage>
</organism>
<evidence type="ECO:0000256" key="1">
    <source>
        <dbReference type="SAM" id="Phobius"/>
    </source>
</evidence>
<feature type="transmembrane region" description="Helical" evidence="1">
    <location>
        <begin position="77"/>
        <end position="94"/>
    </location>
</feature>
<dbReference type="EMBL" id="BJXA01000064">
    <property type="protein sequence ID" value="GEM42152.1"/>
    <property type="molecule type" value="Genomic_DNA"/>
</dbReference>
<dbReference type="Proteomes" id="UP000321424">
    <property type="component" value="Unassembled WGS sequence"/>
</dbReference>
<protein>
    <submittedName>
        <fullName evidence="2">Uncharacterized protein</fullName>
    </submittedName>
</protein>
<sequence length="95" mass="10718">MAVTLYRCPNPNCFHVRHYTPTCPNEPVAIDPEAVRRIVQLQRSGAFDSGPWYPRFKIRPPLPRGERAEPPGQLRPLLIFALLVAGIVLGLYLLV</sequence>
<comment type="caution">
    <text evidence="2">The sequence shown here is derived from an EMBL/GenBank/DDBJ whole genome shotgun (WGS) entry which is preliminary data.</text>
</comment>